<feature type="chain" id="PRO_5017251132" evidence="1">
    <location>
        <begin position="23"/>
        <end position="520"/>
    </location>
</feature>
<keyword evidence="4" id="KW-1185">Reference proteome</keyword>
<dbReference type="InterPro" id="IPR011464">
    <property type="entry name" value="DUF1570"/>
</dbReference>
<proteinExistence type="predicted"/>
<gene>
    <name evidence="3" type="ORF">DL238_08545</name>
</gene>
<dbReference type="Gene3D" id="1.25.40.10">
    <property type="entry name" value="Tetratricopeptide repeat domain"/>
    <property type="match status" value="1"/>
</dbReference>
<evidence type="ECO:0000256" key="1">
    <source>
        <dbReference type="SAM" id="SignalP"/>
    </source>
</evidence>
<evidence type="ECO:0000259" key="2">
    <source>
        <dbReference type="Pfam" id="PF07607"/>
    </source>
</evidence>
<dbReference type="AlphaFoldDB" id="A0A395LLK4"/>
<reference evidence="3 4" key="1">
    <citation type="submission" date="2018-07" db="EMBL/GenBank/DDBJ databases">
        <title>Erythrobacter nanhaiensis sp. nov., a novel member of the genus Erythrobacter isolated from the South China Sea.</title>
        <authorList>
            <person name="Chen X."/>
            <person name="Liu J."/>
        </authorList>
    </citation>
    <scope>NUCLEOTIDE SEQUENCE [LARGE SCALE GENOMIC DNA]</scope>
    <source>
        <strain evidence="3 4">S-5</strain>
    </source>
</reference>
<accession>A0A395LLK4</accession>
<dbReference type="InterPro" id="IPR011990">
    <property type="entry name" value="TPR-like_helical_dom_sf"/>
</dbReference>
<name>A0A395LLK4_9SPHN</name>
<dbReference type="Pfam" id="PF07607">
    <property type="entry name" value="DUF1570"/>
    <property type="match status" value="1"/>
</dbReference>
<comment type="caution">
    <text evidence="3">The sequence shown here is derived from an EMBL/GenBank/DDBJ whole genome shotgun (WGS) entry which is preliminary data.</text>
</comment>
<dbReference type="EMBL" id="QRBB01000001">
    <property type="protein sequence ID" value="RDS77645.1"/>
    <property type="molecule type" value="Genomic_DNA"/>
</dbReference>
<dbReference type="RefSeq" id="WP_115491865.1">
    <property type="nucleotide sequence ID" value="NZ_JACHWW010000001.1"/>
</dbReference>
<keyword evidence="1" id="KW-0732">Signal</keyword>
<feature type="signal peptide" evidence="1">
    <location>
        <begin position="1"/>
        <end position="22"/>
    </location>
</feature>
<dbReference type="Proteomes" id="UP000254101">
    <property type="component" value="Unassembled WGS sequence"/>
</dbReference>
<feature type="domain" description="DUF1570" evidence="2">
    <location>
        <begin position="127"/>
        <end position="222"/>
    </location>
</feature>
<evidence type="ECO:0000313" key="4">
    <source>
        <dbReference type="Proteomes" id="UP000254101"/>
    </source>
</evidence>
<protein>
    <submittedName>
        <fullName evidence="3">DUF1570 domain-containing protein</fullName>
    </submittedName>
</protein>
<sequence length="520" mass="57867">MSFVSRFIAALAVFTLASPAQADWWEASTDHFVIYADDSERDVRRFADQLERYHAAMEFVTGREVGKPSPSNRVVIFVAGNQRDIRDLVGSDSRWIRGFYVPRAGASRAFVEDIGYSKGGELSESMTTLLHEYAHHFLMSSTAYGLPRWMNEGAAEFFASASFDRDGSVSVGRPAYHRGYELTNAVDVSADELLDPDLYERNRSRRYDAFYGRSWLLYHYLTLSGERRGQVSAYGRMLLQGMPSIEAARAAFGDLNELDDDLDDYLRSSRMNYVPVPSDRLDIGDIVLRRLPEGEAAAIEVRMQSQRGVNAEQAAELVIDAREVAAEYPDDPGVLTALAEAEYDAGNDDAAIAAADRAIAIDPDRRNAYVQKGFALFRKAGDAQDREAAYAAAMAPFSALNQRENDHPMPLIYYYRSFVERGLEPSETARHALERASQLAPFDHSLAMNVGLMQANEGKIALARKTLAPVATNPHGGSFAETAARYREELADIPEGTPWYPVYDAQADQLEIEDLPDDES</sequence>
<dbReference type="OrthoDB" id="5523615at2"/>
<organism evidence="3 4">
    <name type="scientific">Alteriqipengyuania lutimaris</name>
    <dbReference type="NCBI Taxonomy" id="1538146"/>
    <lineage>
        <taxon>Bacteria</taxon>
        <taxon>Pseudomonadati</taxon>
        <taxon>Pseudomonadota</taxon>
        <taxon>Alphaproteobacteria</taxon>
        <taxon>Sphingomonadales</taxon>
        <taxon>Erythrobacteraceae</taxon>
        <taxon>Alteriqipengyuania</taxon>
    </lineage>
</organism>
<evidence type="ECO:0000313" key="3">
    <source>
        <dbReference type="EMBL" id="RDS77645.1"/>
    </source>
</evidence>
<dbReference type="SUPFAM" id="SSF48452">
    <property type="entry name" value="TPR-like"/>
    <property type="match status" value="1"/>
</dbReference>